<organism evidence="1 2">
    <name type="scientific">Moniliophthora roreri</name>
    <name type="common">Frosty pod rot fungus</name>
    <name type="synonym">Monilia roreri</name>
    <dbReference type="NCBI Taxonomy" id="221103"/>
    <lineage>
        <taxon>Eukaryota</taxon>
        <taxon>Fungi</taxon>
        <taxon>Dikarya</taxon>
        <taxon>Basidiomycota</taxon>
        <taxon>Agaricomycotina</taxon>
        <taxon>Agaricomycetes</taxon>
        <taxon>Agaricomycetidae</taxon>
        <taxon>Agaricales</taxon>
        <taxon>Marasmiineae</taxon>
        <taxon>Marasmiaceae</taxon>
        <taxon>Moniliophthora</taxon>
    </lineage>
</organism>
<accession>A0A0W0G1L1</accession>
<dbReference type="EMBL" id="LATX01001333">
    <property type="protein sequence ID" value="KTB42458.1"/>
    <property type="molecule type" value="Genomic_DNA"/>
</dbReference>
<gene>
    <name evidence="1" type="ORF">WG66_4962</name>
</gene>
<evidence type="ECO:0000313" key="1">
    <source>
        <dbReference type="EMBL" id="KTB42458.1"/>
    </source>
</evidence>
<dbReference type="eggNOG" id="ENOG502SYA8">
    <property type="taxonomic scope" value="Eukaryota"/>
</dbReference>
<protein>
    <recommendedName>
        <fullName evidence="3">F-box domain-containing protein</fullName>
    </recommendedName>
</protein>
<reference evidence="1 2" key="1">
    <citation type="submission" date="2015-12" db="EMBL/GenBank/DDBJ databases">
        <title>Draft genome sequence of Moniliophthora roreri, the causal agent of frosty pod rot of cacao.</title>
        <authorList>
            <person name="Aime M.C."/>
            <person name="Diaz-Valderrama J.R."/>
            <person name="Kijpornyongpan T."/>
            <person name="Phillips-Mora W."/>
        </authorList>
    </citation>
    <scope>NUCLEOTIDE SEQUENCE [LARGE SCALE GENOMIC DNA]</scope>
    <source>
        <strain evidence="1 2">MCA 2952</strain>
    </source>
</reference>
<dbReference type="Proteomes" id="UP000054988">
    <property type="component" value="Unassembled WGS sequence"/>
</dbReference>
<proteinExistence type="predicted"/>
<evidence type="ECO:0000313" key="2">
    <source>
        <dbReference type="Proteomes" id="UP000054988"/>
    </source>
</evidence>
<comment type="caution">
    <text evidence="1">The sequence shown here is derived from an EMBL/GenBank/DDBJ whole genome shotgun (WGS) entry which is preliminary data.</text>
</comment>
<evidence type="ECO:0008006" key="3">
    <source>
        <dbReference type="Google" id="ProtNLM"/>
    </source>
</evidence>
<dbReference type="AlphaFoldDB" id="A0A0W0G1L1"/>
<name>A0A0W0G1L1_MONRR</name>
<sequence>MISIFVYPVIGHFWTRRRRRSPSVDFNITEEPPRSMALVEGMTDPIESLAKCIASLMLVLQTLESLAADEAISRISKGRVRFKKLMDEHRSLQEGVSSLAEELSGISVAAEDPVAIRNIIRISERIRLLHLKGEMLSVEIRQTKIVYMADSSAAASLGQDVDLELGLCNRLSDGREPAVVSERKIEQVEHPDHSCHRAPIPPPSETESFAAEQLPIATPEDTVAEFKDSQSSSLSMLPIGLPSSDWEMDDAEVPSYVVAIKLPKRDMPKRFAFGLIASLTSLFMASSSFFPTNNHAALTDIADSLSAYLDSNAQSESLPAFDFDHLSEVMMQITADMQRAQMHANAYEEAASSARMKASRLRSILNSCKNLSTPLVRMPSEVLAIIFEHCIQVDTAAHVFSPHAMPWVLSQTCRKWRSTVLSMPSLWTVVRVNTRIMGFLRHRKSLLPLQIWLSRSYPLPISCLAILDDPKTGVFNADVLELLVHHSTRWYAVHITLGAQCDLYHQLCCADLHLPSLHSVFLKAHISSHPDGARMHVSTVWEAPNLTDATLLVESESADLSPAIVPRWSQLEELAWSSNTSKAFLDVASTFVNLRYCTLDIIHDVDTQDIHRAALPRLRHLETFGSFRSTLLILNHLSLPSLEYLDLDFDECIDSVADHILISLGRLQARSRCNLRHLSAPFSLFSSSNTPVLVEKIGTVEGLRVILSVEEDSEQAILNFARSKIFRKLRTLHLLFREMPDDDLPLFSDVVGLVETRYRTELTDTSICQLERLSLDVMTASAEPESRLSAHLQPFQRLLRLQSDGLTLLGQVIDGKWRSKYGAAHWYADDLERVKRRWARFGCCDWLLKPEIIDLVQGDAP</sequence>